<organism evidence="2 3">
    <name type="scientific">Trichormus variabilis N2B</name>
    <dbReference type="NCBI Taxonomy" id="2681315"/>
    <lineage>
        <taxon>Bacteria</taxon>
        <taxon>Bacillati</taxon>
        <taxon>Cyanobacteriota</taxon>
        <taxon>Cyanophyceae</taxon>
        <taxon>Nostocales</taxon>
        <taxon>Nostocaceae</taxon>
        <taxon>Trichormus</taxon>
    </lineage>
</organism>
<accession>A0ABR6S4N4</accession>
<evidence type="ECO:0000313" key="3">
    <source>
        <dbReference type="Proteomes" id="UP000570851"/>
    </source>
</evidence>
<comment type="caution">
    <text evidence="2">The sequence shown here is derived from an EMBL/GenBank/DDBJ whole genome shotgun (WGS) entry which is preliminary data.</text>
</comment>
<keyword evidence="3" id="KW-1185">Reference proteome</keyword>
<keyword evidence="1" id="KW-0472">Membrane</keyword>
<gene>
    <name evidence="2" type="ORF">GNE12_04730</name>
</gene>
<dbReference type="Proteomes" id="UP000570851">
    <property type="component" value="Unassembled WGS sequence"/>
</dbReference>
<sequence length="81" mass="9216">MIMKSNFDNKQNVILIWAGRGVKYFLLMLVGMAIAFVISHTFTVLPVLMLLRSPDTWIWIARVAVSLVCLLAIAMIFESWS</sequence>
<keyword evidence="1" id="KW-0812">Transmembrane</keyword>
<dbReference type="EMBL" id="JACKZP010000011">
    <property type="protein sequence ID" value="MBC1301218.1"/>
    <property type="molecule type" value="Genomic_DNA"/>
</dbReference>
<reference evidence="2 3" key="1">
    <citation type="submission" date="2019-11" db="EMBL/GenBank/DDBJ databases">
        <title>Comparison of genomes from free-living endosymbiotic cyanobacteria isolated from Azolla.</title>
        <authorList>
            <person name="Thiel T."/>
            <person name="Pratte B."/>
        </authorList>
    </citation>
    <scope>NUCLEOTIDE SEQUENCE [LARGE SCALE GENOMIC DNA]</scope>
    <source>
        <strain evidence="2 3">N2B</strain>
    </source>
</reference>
<proteinExistence type="predicted"/>
<feature type="transmembrane region" description="Helical" evidence="1">
    <location>
        <begin position="57"/>
        <end position="77"/>
    </location>
</feature>
<feature type="transmembrane region" description="Helical" evidence="1">
    <location>
        <begin position="24"/>
        <end position="51"/>
    </location>
</feature>
<protein>
    <submittedName>
        <fullName evidence="2">Uncharacterized protein</fullName>
    </submittedName>
</protein>
<keyword evidence="1" id="KW-1133">Transmembrane helix</keyword>
<evidence type="ECO:0000313" key="2">
    <source>
        <dbReference type="EMBL" id="MBC1301218.1"/>
    </source>
</evidence>
<evidence type="ECO:0000256" key="1">
    <source>
        <dbReference type="SAM" id="Phobius"/>
    </source>
</evidence>
<name>A0ABR6S4N4_ANAVA</name>